<protein>
    <submittedName>
        <fullName evidence="1">Uncharacterized protein</fullName>
    </submittedName>
</protein>
<gene>
    <name evidence="1" type="ORF">PMO31116_00506</name>
</gene>
<reference evidence="1 2" key="1">
    <citation type="submission" date="2019-08" db="EMBL/GenBank/DDBJ databases">
        <authorList>
            <person name="Peeters C."/>
        </authorList>
    </citation>
    <scope>NUCLEOTIDE SEQUENCE [LARGE SCALE GENOMIC DNA]</scope>
    <source>
        <strain evidence="1 2">LMG 31116</strain>
    </source>
</reference>
<keyword evidence="2" id="KW-1185">Reference proteome</keyword>
<dbReference type="AlphaFoldDB" id="A0A5E4S3F7"/>
<name>A0A5E4S3F7_9BURK</name>
<sequence>MSFEGYVEIGQDGMGIIEADDNARGIFTANVQTCYVAVFVCKKATILLHDSGQIKLTKILTLIKKYGTVRKVVFIVRPAYDGRHDERFEEIAKVAGASGNQLVRETASTGTFAVLCAADGRYQVINNVVPVGVALLPERDKRQAVCEVNNFFLEPKARTLRLDVQYHAGKHGSVIGVDKSLAELLKTVKAQAKYFFPNVAVLGEAHKQGLLELPEYLLGLHERLNLGRFRSVELTHSDALDQAREHALYVRSLA</sequence>
<dbReference type="EMBL" id="CABPSD010000001">
    <property type="protein sequence ID" value="VVD69114.1"/>
    <property type="molecule type" value="Genomic_DNA"/>
</dbReference>
<evidence type="ECO:0000313" key="2">
    <source>
        <dbReference type="Proteomes" id="UP000368474"/>
    </source>
</evidence>
<dbReference type="RefSeq" id="WP_150565302.1">
    <property type="nucleotide sequence ID" value="NZ_CABPSD010000001.1"/>
</dbReference>
<evidence type="ECO:0000313" key="1">
    <source>
        <dbReference type="EMBL" id="VVD69114.1"/>
    </source>
</evidence>
<accession>A0A5E4S3F7</accession>
<proteinExistence type="predicted"/>
<organism evidence="1 2">
    <name type="scientific">Pandoraea morbifera</name>
    <dbReference type="NCBI Taxonomy" id="2508300"/>
    <lineage>
        <taxon>Bacteria</taxon>
        <taxon>Pseudomonadati</taxon>
        <taxon>Pseudomonadota</taxon>
        <taxon>Betaproteobacteria</taxon>
        <taxon>Burkholderiales</taxon>
        <taxon>Burkholderiaceae</taxon>
        <taxon>Pandoraea</taxon>
    </lineage>
</organism>
<dbReference type="Proteomes" id="UP000368474">
    <property type="component" value="Unassembled WGS sequence"/>
</dbReference>